<comment type="caution">
    <text evidence="9">The sequence shown here is derived from an EMBL/GenBank/DDBJ whole genome shotgun (WGS) entry which is preliminary data.</text>
</comment>
<reference evidence="9 10" key="1">
    <citation type="submission" date="2013-05" db="EMBL/GenBank/DDBJ databases">
        <authorList>
            <person name="Richards V.P."/>
            <person name="Durkin S.A.S."/>
            <person name="Kim M."/>
            <person name="Pavinski Bitar P.D."/>
            <person name="Stanhope M.J."/>
            <person name="Town C.D."/>
            <person name="Venter J.C."/>
        </authorList>
    </citation>
    <scope>NUCLEOTIDE SEQUENCE [LARGE SCALE GENOMIC DNA]</scope>
    <source>
        <strain evidence="9 10">LMG 14747</strain>
    </source>
</reference>
<evidence type="ECO:0000313" key="9">
    <source>
        <dbReference type="EMBL" id="ESV54084.1"/>
    </source>
</evidence>
<organism evidence="9 10">
    <name type="scientific">Streptococcus agalactiae LMG 14747</name>
    <dbReference type="NCBI Taxonomy" id="1154860"/>
    <lineage>
        <taxon>Bacteria</taxon>
        <taxon>Bacillati</taxon>
        <taxon>Bacillota</taxon>
        <taxon>Bacilli</taxon>
        <taxon>Lactobacillales</taxon>
        <taxon>Streptococcaceae</taxon>
        <taxon>Streptococcus</taxon>
    </lineage>
</organism>
<dbReference type="NCBIfam" id="NF007155">
    <property type="entry name" value="PRK09590.1"/>
    <property type="match status" value="1"/>
</dbReference>
<dbReference type="Pfam" id="PF02302">
    <property type="entry name" value="PTS_IIB"/>
    <property type="match status" value="1"/>
</dbReference>
<name>V6Z3A4_STRAG</name>
<keyword evidence="2" id="KW-0597">Phosphoprotein</keyword>
<keyword evidence="6" id="KW-0418">Kinase</keyword>
<evidence type="ECO:0000256" key="7">
    <source>
        <dbReference type="PROSITE-ProRule" id="PRU00423"/>
    </source>
</evidence>
<dbReference type="GO" id="GO:0009401">
    <property type="term" value="P:phosphoenolpyruvate-dependent sugar phosphotransferase system"/>
    <property type="evidence" value="ECO:0007669"/>
    <property type="project" value="UniProtKB-KW"/>
</dbReference>
<keyword evidence="1" id="KW-0813">Transport</keyword>
<dbReference type="GO" id="GO:0008982">
    <property type="term" value="F:protein-N(PI)-phosphohistidine-sugar phosphotransferase activity"/>
    <property type="evidence" value="ECO:0007669"/>
    <property type="project" value="InterPro"/>
</dbReference>
<feature type="modified residue" description="Phosphocysteine; by EIIA" evidence="7">
    <location>
        <position position="13"/>
    </location>
</feature>
<keyword evidence="3" id="KW-0762">Sugar transport</keyword>
<dbReference type="InterPro" id="IPR003501">
    <property type="entry name" value="PTS_EIIB_2/3"/>
</dbReference>
<evidence type="ECO:0000256" key="3">
    <source>
        <dbReference type="ARBA" id="ARBA00022597"/>
    </source>
</evidence>
<dbReference type="GO" id="GO:0016301">
    <property type="term" value="F:kinase activity"/>
    <property type="evidence" value="ECO:0007669"/>
    <property type="project" value="UniProtKB-KW"/>
</dbReference>
<evidence type="ECO:0000256" key="4">
    <source>
        <dbReference type="ARBA" id="ARBA00022679"/>
    </source>
</evidence>
<evidence type="ECO:0000313" key="10">
    <source>
        <dbReference type="Proteomes" id="UP000018482"/>
    </source>
</evidence>
<evidence type="ECO:0000256" key="1">
    <source>
        <dbReference type="ARBA" id="ARBA00022448"/>
    </source>
</evidence>
<evidence type="ECO:0000256" key="6">
    <source>
        <dbReference type="ARBA" id="ARBA00022777"/>
    </source>
</evidence>
<gene>
    <name evidence="9" type="primary">celB</name>
    <name evidence="9" type="ORF">SAG0136_02165</name>
</gene>
<dbReference type="InterPro" id="IPR036095">
    <property type="entry name" value="PTS_EIIB-like_sf"/>
</dbReference>
<dbReference type="eggNOG" id="COG1440">
    <property type="taxonomic scope" value="Bacteria"/>
</dbReference>
<keyword evidence="5" id="KW-0598">Phosphotransferase system</keyword>
<feature type="domain" description="PTS EIIB type-3" evidence="8">
    <location>
        <begin position="6"/>
        <end position="109"/>
    </location>
</feature>
<evidence type="ECO:0000256" key="5">
    <source>
        <dbReference type="ARBA" id="ARBA00022683"/>
    </source>
</evidence>
<dbReference type="PANTHER" id="PTHR34581:SF2">
    <property type="entry name" value="PTS SYSTEM N,N'-DIACETYLCHITOBIOSE-SPECIFIC EIIB COMPONENT"/>
    <property type="match status" value="1"/>
</dbReference>
<evidence type="ECO:0000259" key="8">
    <source>
        <dbReference type="PROSITE" id="PS51100"/>
    </source>
</evidence>
<proteinExistence type="predicted"/>
<dbReference type="EMBL" id="ANQC01000033">
    <property type="protein sequence ID" value="ESV54084.1"/>
    <property type="molecule type" value="Genomic_DNA"/>
</dbReference>
<dbReference type="Gene3D" id="3.40.50.2300">
    <property type="match status" value="1"/>
</dbReference>
<keyword evidence="4" id="KW-0808">Transferase</keyword>
<dbReference type="AlphaFoldDB" id="V6Z3A4"/>
<accession>V6Z3A4</accession>
<dbReference type="Proteomes" id="UP000018482">
    <property type="component" value="Unassembled WGS sequence"/>
</dbReference>
<dbReference type="InterPro" id="IPR051819">
    <property type="entry name" value="PTS_sugar-specific_EIIB"/>
</dbReference>
<dbReference type="InterPro" id="IPR013012">
    <property type="entry name" value="PTS_EIIB_3"/>
</dbReference>
<protein>
    <submittedName>
        <fullName evidence="9">PTS cellbiose transporter subunit IIC</fullName>
    </submittedName>
</protein>
<dbReference type="PROSITE" id="PS51100">
    <property type="entry name" value="PTS_EIIB_TYPE_3"/>
    <property type="match status" value="1"/>
</dbReference>
<dbReference type="SUPFAM" id="SSF52794">
    <property type="entry name" value="PTS system IIB component-like"/>
    <property type="match status" value="1"/>
</dbReference>
<sequence>MEAILMTKALIICAGGMSSSLIAKKTQTLLAEQGHDIEMNAVGVPEGGKKINAAEYDLYLISPQTKMHYKQFEEAAKKVGKPIVQIPPQAYIPIPMGIEKMAKLVLDNI</sequence>
<evidence type="ECO:0000256" key="2">
    <source>
        <dbReference type="ARBA" id="ARBA00022553"/>
    </source>
</evidence>
<dbReference type="PANTHER" id="PTHR34581">
    <property type="entry name" value="PTS SYSTEM N,N'-DIACETYLCHITOBIOSE-SPECIFIC EIIB COMPONENT"/>
    <property type="match status" value="1"/>
</dbReference>